<evidence type="ECO:0000256" key="1">
    <source>
        <dbReference type="SAM" id="Phobius"/>
    </source>
</evidence>
<feature type="transmembrane region" description="Helical" evidence="1">
    <location>
        <begin position="161"/>
        <end position="180"/>
    </location>
</feature>
<accession>A0A1I6VTM9</accession>
<dbReference type="STRING" id="683125.SAMN05660206_11737"/>
<feature type="transmembrane region" description="Helical" evidence="1">
    <location>
        <begin position="85"/>
        <end position="106"/>
    </location>
</feature>
<evidence type="ECO:0000313" key="3">
    <source>
        <dbReference type="Proteomes" id="UP000198785"/>
    </source>
</evidence>
<reference evidence="2 3" key="1">
    <citation type="submission" date="2016-10" db="EMBL/GenBank/DDBJ databases">
        <authorList>
            <person name="de Groot N.N."/>
        </authorList>
    </citation>
    <scope>NUCLEOTIDE SEQUENCE [LARGE SCALE GENOMIC DNA]</scope>
    <source>
        <strain evidence="2 3">DSM 22789</strain>
    </source>
</reference>
<feature type="transmembrane region" description="Helical" evidence="1">
    <location>
        <begin position="43"/>
        <end position="64"/>
    </location>
</feature>
<proteinExistence type="predicted"/>
<keyword evidence="1" id="KW-0472">Membrane</keyword>
<dbReference type="Proteomes" id="UP000198785">
    <property type="component" value="Unassembled WGS sequence"/>
</dbReference>
<keyword evidence="3" id="KW-1185">Reference proteome</keyword>
<evidence type="ECO:0008006" key="4">
    <source>
        <dbReference type="Google" id="ProtNLM"/>
    </source>
</evidence>
<protein>
    <recommendedName>
        <fullName evidence="4">DUF4199 domain-containing protein</fullName>
    </recommendedName>
</protein>
<dbReference type="AlphaFoldDB" id="A0A1I6VTM9"/>
<keyword evidence="1" id="KW-1133">Transmembrane helix</keyword>
<feature type="transmembrane region" description="Helical" evidence="1">
    <location>
        <begin position="18"/>
        <end position="37"/>
    </location>
</feature>
<evidence type="ECO:0000313" key="2">
    <source>
        <dbReference type="EMBL" id="SFT17083.1"/>
    </source>
</evidence>
<dbReference type="InterPro" id="IPR025250">
    <property type="entry name" value="DUF4199"/>
</dbReference>
<keyword evidence="1" id="KW-0812">Transmembrane</keyword>
<organism evidence="2 3">
    <name type="scientific">Sphingobacterium wenxiniae</name>
    <dbReference type="NCBI Taxonomy" id="683125"/>
    <lineage>
        <taxon>Bacteria</taxon>
        <taxon>Pseudomonadati</taxon>
        <taxon>Bacteroidota</taxon>
        <taxon>Sphingobacteriia</taxon>
        <taxon>Sphingobacteriales</taxon>
        <taxon>Sphingobacteriaceae</taxon>
        <taxon>Sphingobacterium</taxon>
    </lineage>
</organism>
<dbReference type="Pfam" id="PF13858">
    <property type="entry name" value="DUF4199"/>
    <property type="match status" value="1"/>
</dbReference>
<dbReference type="EMBL" id="FOZZ01000017">
    <property type="protein sequence ID" value="SFT17083.1"/>
    <property type="molecule type" value="Genomic_DNA"/>
</dbReference>
<sequence length="205" mass="22843">MTNTFPEAEVRKESIKNGIYIGVIVLILNIVSVYMLVNVANFQMASIVSSGLFFVILIALAVYFSSLLRKVAGGFWSFSQALKHIFLMLAISVLISQFGSAVFNAINPEPQQIVFDKTINFTIETLESVGADDEMIDKQVAELEKTREELRSFSLGQTLKGVGITLIMYFVFSLILAAIFKRERPAFMSAVDNTDNSAHPWQDNN</sequence>
<gene>
    <name evidence="2" type="ORF">SAMN05660206_11737</name>
</gene>
<name>A0A1I6VTM9_9SPHI</name>